<dbReference type="EMBL" id="BMAU01021198">
    <property type="protein sequence ID" value="GFX97638.1"/>
    <property type="molecule type" value="Genomic_DNA"/>
</dbReference>
<dbReference type="AlphaFoldDB" id="A0A8X6V7T0"/>
<gene>
    <name evidence="2" type="ORF">TNCV_2841981</name>
</gene>
<dbReference type="InterPro" id="IPR025898">
    <property type="entry name" value="Tc3_transposase_DNA-bd_dom"/>
</dbReference>
<dbReference type="GO" id="GO:0003677">
    <property type="term" value="F:DNA binding"/>
    <property type="evidence" value="ECO:0007669"/>
    <property type="project" value="InterPro"/>
</dbReference>
<dbReference type="Proteomes" id="UP000887159">
    <property type="component" value="Unassembled WGS sequence"/>
</dbReference>
<reference evidence="2" key="1">
    <citation type="submission" date="2020-08" db="EMBL/GenBank/DDBJ databases">
        <title>Multicomponent nature underlies the extraordinary mechanical properties of spider dragline silk.</title>
        <authorList>
            <person name="Kono N."/>
            <person name="Nakamura H."/>
            <person name="Mori M."/>
            <person name="Yoshida Y."/>
            <person name="Ohtoshi R."/>
            <person name="Malay A.D."/>
            <person name="Moran D.A.P."/>
            <person name="Tomita M."/>
            <person name="Numata K."/>
            <person name="Arakawa K."/>
        </authorList>
    </citation>
    <scope>NUCLEOTIDE SEQUENCE</scope>
</reference>
<evidence type="ECO:0000259" key="1">
    <source>
        <dbReference type="Pfam" id="PF11427"/>
    </source>
</evidence>
<comment type="caution">
    <text evidence="2">The sequence shown here is derived from an EMBL/GenBank/DDBJ whole genome shotgun (WGS) entry which is preliminary data.</text>
</comment>
<organism evidence="2 3">
    <name type="scientific">Trichonephila clavipes</name>
    <name type="common">Golden silk orbweaver</name>
    <name type="synonym">Nephila clavipes</name>
    <dbReference type="NCBI Taxonomy" id="2585209"/>
    <lineage>
        <taxon>Eukaryota</taxon>
        <taxon>Metazoa</taxon>
        <taxon>Ecdysozoa</taxon>
        <taxon>Arthropoda</taxon>
        <taxon>Chelicerata</taxon>
        <taxon>Arachnida</taxon>
        <taxon>Araneae</taxon>
        <taxon>Araneomorphae</taxon>
        <taxon>Entelegynae</taxon>
        <taxon>Araneoidea</taxon>
        <taxon>Nephilidae</taxon>
        <taxon>Trichonephila</taxon>
    </lineage>
</organism>
<protein>
    <recommendedName>
        <fullName evidence="1">Tc3 transposase DNA binding domain-containing protein</fullName>
    </recommendedName>
</protein>
<accession>A0A8X6V7T0</accession>
<evidence type="ECO:0000313" key="2">
    <source>
        <dbReference type="EMBL" id="GFX97638.1"/>
    </source>
</evidence>
<proteinExistence type="predicted"/>
<evidence type="ECO:0000313" key="3">
    <source>
        <dbReference type="Proteomes" id="UP000887159"/>
    </source>
</evidence>
<keyword evidence="3" id="KW-1185">Reference proteome</keyword>
<sequence length="74" mass="8500">MAGYQDLSEFERGVIVGAREMGHSISEVVMKFRISRTRPFHECIVDMGNPVRHQIYDNAAPEKEHARTTTDENH</sequence>
<feature type="domain" description="Tc3 transposase DNA binding" evidence="1">
    <location>
        <begin position="7"/>
        <end position="44"/>
    </location>
</feature>
<dbReference type="Pfam" id="PF11427">
    <property type="entry name" value="HTH_Tnp_Tc3_1"/>
    <property type="match status" value="1"/>
</dbReference>
<name>A0A8X6V7T0_TRICX</name>